<protein>
    <submittedName>
        <fullName evidence="2">Alpha/beta hydrolase</fullName>
    </submittedName>
</protein>
<evidence type="ECO:0000313" key="2">
    <source>
        <dbReference type="EMBL" id="NQV64098.1"/>
    </source>
</evidence>
<dbReference type="GO" id="GO:0004806">
    <property type="term" value="F:triacylglycerol lipase activity"/>
    <property type="evidence" value="ECO:0007669"/>
    <property type="project" value="TreeGrafter"/>
</dbReference>
<dbReference type="PANTHER" id="PTHR43433">
    <property type="entry name" value="HYDROLASE, ALPHA/BETA FOLD FAMILY PROTEIN"/>
    <property type="match status" value="1"/>
</dbReference>
<keyword evidence="2" id="KW-0378">Hydrolase</keyword>
<dbReference type="Gene3D" id="3.40.50.1820">
    <property type="entry name" value="alpha/beta hydrolase"/>
    <property type="match status" value="1"/>
</dbReference>
<evidence type="ECO:0000259" key="1">
    <source>
        <dbReference type="Pfam" id="PF00561"/>
    </source>
</evidence>
<name>A0A972VTQ5_9GAMM</name>
<gene>
    <name evidence="2" type="ORF">HQ497_01930</name>
</gene>
<proteinExistence type="predicted"/>
<accession>A0A972VTQ5</accession>
<sequence>MASITANDILIEYDTFGAPTGRPLLLIMGLGAQMTRWRRELCELLAAQGHYVIRFDNRDVGLSQKFGAAGMPDMAKIFAQATAGEPVSAAYSLSDMANDAAALLTALDIQAAHICGASLGGMIVQIMALEHGSRVKSMTSIMSTTGDPTLPKATPEAMAALMSPAGKSLEEVLDRAVKNAAVIGGPGFPAPEAEIRALAQSDYERSFYPEGVVRQMAAVAATGNRRPRLEKLVMPTLVIHGQNDPLIPVSGGMDTQAAIQNAVLKVFEGMGHNLPQPLWGGIVEAISTHTRAHD</sequence>
<dbReference type="EMBL" id="JABMOJ010000067">
    <property type="protein sequence ID" value="NQV64098.1"/>
    <property type="molecule type" value="Genomic_DNA"/>
</dbReference>
<dbReference type="Pfam" id="PF00561">
    <property type="entry name" value="Abhydrolase_1"/>
    <property type="match status" value="1"/>
</dbReference>
<dbReference type="Proteomes" id="UP000754644">
    <property type="component" value="Unassembled WGS sequence"/>
</dbReference>
<dbReference type="AlphaFoldDB" id="A0A972VTQ5"/>
<reference evidence="2" key="1">
    <citation type="submission" date="2020-05" db="EMBL/GenBank/DDBJ databases">
        <title>Sulfur intermediates as new biogeochemical hubs in an aquatic model microbial ecosystem.</title>
        <authorList>
            <person name="Vigneron A."/>
        </authorList>
    </citation>
    <scope>NUCLEOTIDE SEQUENCE</scope>
    <source>
        <strain evidence="2">Bin.250</strain>
    </source>
</reference>
<dbReference type="SUPFAM" id="SSF53474">
    <property type="entry name" value="alpha/beta-Hydrolases"/>
    <property type="match status" value="1"/>
</dbReference>
<dbReference type="InterPro" id="IPR029058">
    <property type="entry name" value="AB_hydrolase_fold"/>
</dbReference>
<dbReference type="PANTHER" id="PTHR43433:SF5">
    <property type="entry name" value="AB HYDROLASE-1 DOMAIN-CONTAINING PROTEIN"/>
    <property type="match status" value="1"/>
</dbReference>
<organism evidence="2 3">
    <name type="scientific">SAR86 cluster bacterium</name>
    <dbReference type="NCBI Taxonomy" id="2030880"/>
    <lineage>
        <taxon>Bacteria</taxon>
        <taxon>Pseudomonadati</taxon>
        <taxon>Pseudomonadota</taxon>
        <taxon>Gammaproteobacteria</taxon>
        <taxon>SAR86 cluster</taxon>
    </lineage>
</organism>
<dbReference type="PRINTS" id="PR00111">
    <property type="entry name" value="ABHYDROLASE"/>
</dbReference>
<evidence type="ECO:0000313" key="3">
    <source>
        <dbReference type="Proteomes" id="UP000754644"/>
    </source>
</evidence>
<feature type="domain" description="AB hydrolase-1" evidence="1">
    <location>
        <begin position="23"/>
        <end position="274"/>
    </location>
</feature>
<dbReference type="GO" id="GO:0046503">
    <property type="term" value="P:glycerolipid catabolic process"/>
    <property type="evidence" value="ECO:0007669"/>
    <property type="project" value="TreeGrafter"/>
</dbReference>
<dbReference type="InterPro" id="IPR000073">
    <property type="entry name" value="AB_hydrolase_1"/>
</dbReference>
<dbReference type="InterPro" id="IPR050471">
    <property type="entry name" value="AB_hydrolase"/>
</dbReference>
<comment type="caution">
    <text evidence="2">The sequence shown here is derived from an EMBL/GenBank/DDBJ whole genome shotgun (WGS) entry which is preliminary data.</text>
</comment>